<evidence type="ECO:0000313" key="4">
    <source>
        <dbReference type="Proteomes" id="UP001159363"/>
    </source>
</evidence>
<evidence type="ECO:0000256" key="1">
    <source>
        <dbReference type="SAM" id="MobiDB-lite"/>
    </source>
</evidence>
<sequence>MMWCMLLVSHFGVPDAFSRAPVHKPGAHAQRGIEDVDELLAVMPRWEHGMLQSIRERDSYLKTRSKMECDRRHGVKELEPLTPGERVWIPDLKRQGTIQGQSSIPGHTNCHQRQLRYDEIEGSRYSLTSGIRRSTIHSMMVQSFDRDTPPRDSREESLFRGFPTDGRGEAYSKAEEEACSGTKRGRKDSNLTWNTDDPDVTPCFQRTVLVWLPCAFLWALSPVEAYFIVRKWQGSIVWNWRNVSKVVCFVANMHVT</sequence>
<keyword evidence="2" id="KW-0732">Signal</keyword>
<proteinExistence type="predicted"/>
<name>A0ABQ9IFD3_9NEOP</name>
<keyword evidence="4" id="KW-1185">Reference proteome</keyword>
<reference evidence="3 4" key="1">
    <citation type="submission" date="2023-02" db="EMBL/GenBank/DDBJ databases">
        <title>LHISI_Scaffold_Assembly.</title>
        <authorList>
            <person name="Stuart O.P."/>
            <person name="Cleave R."/>
            <person name="Magrath M.J.L."/>
            <person name="Mikheyev A.S."/>
        </authorList>
    </citation>
    <scope>NUCLEOTIDE SEQUENCE [LARGE SCALE GENOMIC DNA]</scope>
    <source>
        <strain evidence="3">Daus_M_001</strain>
        <tissue evidence="3">Leg muscle</tissue>
    </source>
</reference>
<gene>
    <name evidence="3" type="ORF">PR048_000715</name>
</gene>
<evidence type="ECO:0000313" key="3">
    <source>
        <dbReference type="EMBL" id="KAJ8895383.1"/>
    </source>
</evidence>
<dbReference type="EMBL" id="JARBHB010000001">
    <property type="protein sequence ID" value="KAJ8895383.1"/>
    <property type="molecule type" value="Genomic_DNA"/>
</dbReference>
<feature type="signal peptide" evidence="2">
    <location>
        <begin position="1"/>
        <end position="18"/>
    </location>
</feature>
<comment type="caution">
    <text evidence="3">The sequence shown here is derived from an EMBL/GenBank/DDBJ whole genome shotgun (WGS) entry which is preliminary data.</text>
</comment>
<organism evidence="3 4">
    <name type="scientific">Dryococelus australis</name>
    <dbReference type="NCBI Taxonomy" id="614101"/>
    <lineage>
        <taxon>Eukaryota</taxon>
        <taxon>Metazoa</taxon>
        <taxon>Ecdysozoa</taxon>
        <taxon>Arthropoda</taxon>
        <taxon>Hexapoda</taxon>
        <taxon>Insecta</taxon>
        <taxon>Pterygota</taxon>
        <taxon>Neoptera</taxon>
        <taxon>Polyneoptera</taxon>
        <taxon>Phasmatodea</taxon>
        <taxon>Verophasmatodea</taxon>
        <taxon>Anareolatae</taxon>
        <taxon>Phasmatidae</taxon>
        <taxon>Eurycanthinae</taxon>
        <taxon>Dryococelus</taxon>
    </lineage>
</organism>
<evidence type="ECO:0000256" key="2">
    <source>
        <dbReference type="SAM" id="SignalP"/>
    </source>
</evidence>
<feature type="region of interest" description="Disordered" evidence="1">
    <location>
        <begin position="165"/>
        <end position="192"/>
    </location>
</feature>
<protein>
    <submittedName>
        <fullName evidence="3">Uncharacterized protein</fullName>
    </submittedName>
</protein>
<dbReference type="Proteomes" id="UP001159363">
    <property type="component" value="Chromosome 1"/>
</dbReference>
<feature type="chain" id="PRO_5045868681" evidence="2">
    <location>
        <begin position="19"/>
        <end position="256"/>
    </location>
</feature>
<feature type="compositionally biased region" description="Basic and acidic residues" evidence="1">
    <location>
        <begin position="166"/>
        <end position="176"/>
    </location>
</feature>
<accession>A0ABQ9IFD3</accession>